<feature type="transmembrane region" description="Helical" evidence="1">
    <location>
        <begin position="89"/>
        <end position="108"/>
    </location>
</feature>
<dbReference type="AlphaFoldDB" id="A0A495XGW8"/>
<sequence length="121" mass="12862">MRGGPVEAFLGTLVGAVGGALFVLEGLIRWQSTGDGVWIRFPLVVLVLELVAVAGLIARFRPARLTAVLIYGLIGLVHLLAVLAEGPVWVRVLSAVLSALHVFGMVLLNMKPAREHFGGAR</sequence>
<gene>
    <name evidence="2" type="ORF">DFJ66_6601</name>
</gene>
<evidence type="ECO:0000313" key="2">
    <source>
        <dbReference type="EMBL" id="RKT73272.1"/>
    </source>
</evidence>
<feature type="transmembrane region" description="Helical" evidence="1">
    <location>
        <begin position="65"/>
        <end position="83"/>
    </location>
</feature>
<accession>A0A495XGW8</accession>
<evidence type="ECO:0000256" key="1">
    <source>
        <dbReference type="SAM" id="Phobius"/>
    </source>
</evidence>
<organism evidence="2 3">
    <name type="scientific">Saccharothrix variisporea</name>
    <dbReference type="NCBI Taxonomy" id="543527"/>
    <lineage>
        <taxon>Bacteria</taxon>
        <taxon>Bacillati</taxon>
        <taxon>Actinomycetota</taxon>
        <taxon>Actinomycetes</taxon>
        <taxon>Pseudonocardiales</taxon>
        <taxon>Pseudonocardiaceae</taxon>
        <taxon>Saccharothrix</taxon>
    </lineage>
</organism>
<protein>
    <recommendedName>
        <fullName evidence="4">DUF2127 domain-containing protein</fullName>
    </recommendedName>
</protein>
<dbReference type="EMBL" id="RBXR01000001">
    <property type="protein sequence ID" value="RKT73272.1"/>
    <property type="molecule type" value="Genomic_DNA"/>
</dbReference>
<dbReference type="RefSeq" id="WP_121226925.1">
    <property type="nucleotide sequence ID" value="NZ_JBIUBA010000031.1"/>
</dbReference>
<feature type="transmembrane region" description="Helical" evidence="1">
    <location>
        <begin position="9"/>
        <end position="31"/>
    </location>
</feature>
<dbReference type="OrthoDB" id="3698872at2"/>
<comment type="caution">
    <text evidence="2">The sequence shown here is derived from an EMBL/GenBank/DDBJ whole genome shotgun (WGS) entry which is preliminary data.</text>
</comment>
<feature type="transmembrane region" description="Helical" evidence="1">
    <location>
        <begin position="37"/>
        <end position="58"/>
    </location>
</feature>
<dbReference type="Proteomes" id="UP000272729">
    <property type="component" value="Unassembled WGS sequence"/>
</dbReference>
<keyword evidence="1" id="KW-0812">Transmembrane</keyword>
<evidence type="ECO:0000313" key="3">
    <source>
        <dbReference type="Proteomes" id="UP000272729"/>
    </source>
</evidence>
<reference evidence="2 3" key="1">
    <citation type="submission" date="2018-10" db="EMBL/GenBank/DDBJ databases">
        <title>Sequencing the genomes of 1000 actinobacteria strains.</title>
        <authorList>
            <person name="Klenk H.-P."/>
        </authorList>
    </citation>
    <scope>NUCLEOTIDE SEQUENCE [LARGE SCALE GENOMIC DNA]</scope>
    <source>
        <strain evidence="2 3">DSM 43911</strain>
    </source>
</reference>
<keyword evidence="1" id="KW-0472">Membrane</keyword>
<proteinExistence type="predicted"/>
<name>A0A495XGW8_9PSEU</name>
<keyword evidence="1" id="KW-1133">Transmembrane helix</keyword>
<evidence type="ECO:0008006" key="4">
    <source>
        <dbReference type="Google" id="ProtNLM"/>
    </source>
</evidence>
<keyword evidence="3" id="KW-1185">Reference proteome</keyword>